<dbReference type="Gene3D" id="3.90.550.10">
    <property type="entry name" value="Spore Coat Polysaccharide Biosynthesis Protein SpsA, Chain A"/>
    <property type="match status" value="1"/>
</dbReference>
<dbReference type="PANTHER" id="PTHR21485:SF3">
    <property type="entry name" value="N-ACYLNEURAMINATE CYTIDYLYLTRANSFERASE"/>
    <property type="match status" value="1"/>
</dbReference>
<evidence type="ECO:0000313" key="1">
    <source>
        <dbReference type="Ensembl" id="ENSHHUP00000088683.1"/>
    </source>
</evidence>
<dbReference type="InterPro" id="IPR029044">
    <property type="entry name" value="Nucleotide-diphossugar_trans"/>
</dbReference>
<dbReference type="Proteomes" id="UP000314982">
    <property type="component" value="Unassembled WGS sequence"/>
</dbReference>
<dbReference type="GO" id="GO:0008781">
    <property type="term" value="F:N-acylneuraminate cytidylyltransferase activity"/>
    <property type="evidence" value="ECO:0007669"/>
    <property type="project" value="TreeGrafter"/>
</dbReference>
<reference evidence="1" key="2">
    <citation type="submission" date="2025-08" db="UniProtKB">
        <authorList>
            <consortium name="Ensembl"/>
        </authorList>
    </citation>
    <scope>IDENTIFICATION</scope>
</reference>
<dbReference type="PANTHER" id="PTHR21485">
    <property type="entry name" value="HAD SUPERFAMILY MEMBERS CMAS AND KDSC"/>
    <property type="match status" value="1"/>
</dbReference>
<dbReference type="Ensembl" id="ENSHHUT00000091441.1">
    <property type="protein sequence ID" value="ENSHHUP00000088683.1"/>
    <property type="gene ID" value="ENSHHUG00000051239.1"/>
</dbReference>
<name>A0A4W5RRS4_9TELE</name>
<dbReference type="InterPro" id="IPR050793">
    <property type="entry name" value="CMP-NeuNAc_synthase"/>
</dbReference>
<reference evidence="1" key="3">
    <citation type="submission" date="2025-09" db="UniProtKB">
        <authorList>
            <consortium name="Ensembl"/>
        </authorList>
    </citation>
    <scope>IDENTIFICATION</scope>
</reference>
<dbReference type="STRING" id="62062.ENSHHUP00000088683"/>
<evidence type="ECO:0000313" key="2">
    <source>
        <dbReference type="Proteomes" id="UP000314982"/>
    </source>
</evidence>
<proteinExistence type="predicted"/>
<organism evidence="1 2">
    <name type="scientific">Hucho hucho</name>
    <name type="common">huchen</name>
    <dbReference type="NCBI Taxonomy" id="62062"/>
    <lineage>
        <taxon>Eukaryota</taxon>
        <taxon>Metazoa</taxon>
        <taxon>Chordata</taxon>
        <taxon>Craniata</taxon>
        <taxon>Vertebrata</taxon>
        <taxon>Euteleostomi</taxon>
        <taxon>Actinopterygii</taxon>
        <taxon>Neopterygii</taxon>
        <taxon>Teleostei</taxon>
        <taxon>Protacanthopterygii</taxon>
        <taxon>Salmoniformes</taxon>
        <taxon>Salmonidae</taxon>
        <taxon>Salmoninae</taxon>
        <taxon>Hucho</taxon>
    </lineage>
</organism>
<dbReference type="AlphaFoldDB" id="A0A4W5RRS4"/>
<sequence length="92" mass="10268">MITNQGFTSVFAVARQLHFRWQEVKKGGSVATKPLNLDPSIRPRRQDWDGELCDTRATIERGLKVTGIKAHSHKAFQDKSAGLGSVFPFQSL</sequence>
<keyword evidence="2" id="KW-1185">Reference proteome</keyword>
<reference evidence="2" key="1">
    <citation type="submission" date="2018-06" db="EMBL/GenBank/DDBJ databases">
        <title>Genome assembly of Danube salmon.</title>
        <authorList>
            <person name="Macqueen D.J."/>
            <person name="Gundappa M.K."/>
        </authorList>
    </citation>
    <scope>NUCLEOTIDE SEQUENCE [LARGE SCALE GENOMIC DNA]</scope>
</reference>
<protein>
    <submittedName>
        <fullName evidence="1">Uncharacterized protein</fullName>
    </submittedName>
</protein>
<accession>A0A4W5RRS4</accession>